<dbReference type="AlphaFoldDB" id="A0A1L7RSQ2"/>
<reference evidence="1" key="1">
    <citation type="submission" date="2014-07" db="EMBL/GenBank/DDBJ databases">
        <authorList>
            <person name="Zhang J.E."/>
            <person name="Yang H."/>
            <person name="Guo J."/>
            <person name="Deng Z."/>
            <person name="Luo H."/>
            <person name="Luo M."/>
            <person name="Zhao B."/>
        </authorList>
    </citation>
    <scope>NUCLEOTIDE SEQUENCE</scope>
    <source>
        <strain evidence="1">AM4</strain>
    </source>
</reference>
<organism evidence="1">
    <name type="scientific">Actinomyces succiniciruminis</name>
    <dbReference type="NCBI Taxonomy" id="1522002"/>
    <lineage>
        <taxon>Bacteria</taxon>
        <taxon>Bacillati</taxon>
        <taxon>Actinomycetota</taxon>
        <taxon>Actinomycetes</taxon>
        <taxon>Actinomycetales</taxon>
        <taxon>Actinomycetaceae</taxon>
        <taxon>Actinomyces</taxon>
    </lineage>
</organism>
<protein>
    <submittedName>
        <fullName evidence="1">Uncharacterized protein</fullName>
    </submittedName>
</protein>
<dbReference type="EMBL" id="LK995542">
    <property type="protein sequence ID" value="CED92658.1"/>
    <property type="molecule type" value="Genomic_DNA"/>
</dbReference>
<evidence type="ECO:0000313" key="1">
    <source>
        <dbReference type="EMBL" id="CED92658.1"/>
    </source>
</evidence>
<sequence length="102" mass="10330">MGEATLPGEVSGPALQVHVTVEAGGEPLDLTGAAVTLHYGDQDASAGLLSEGTQTLPEEVSAGGTATGDYVFSVPEDARDRVVVRVYVSTDLPVTVFQGAAS</sequence>
<accession>A0A1L7RSQ2</accession>
<name>A0A1L7RSQ2_9ACTO</name>
<gene>
    <name evidence="1" type="ORF">AAM4_2826</name>
</gene>
<proteinExistence type="predicted"/>
<dbReference type="RefSeq" id="WP_210582332.1">
    <property type="nucleotide sequence ID" value="NZ_LK995542.1"/>
</dbReference>